<gene>
    <name evidence="3" type="ORF">J3U87_09120</name>
</gene>
<evidence type="ECO:0000313" key="4">
    <source>
        <dbReference type="Proteomes" id="UP000663929"/>
    </source>
</evidence>
<feature type="modified residue" description="Phosphohistidine" evidence="1">
    <location>
        <position position="76"/>
    </location>
</feature>
<dbReference type="Pfam" id="PF01627">
    <property type="entry name" value="Hpt"/>
    <property type="match status" value="1"/>
</dbReference>
<dbReference type="InterPro" id="IPR036641">
    <property type="entry name" value="HPT_dom_sf"/>
</dbReference>
<feature type="domain" description="HPt" evidence="2">
    <location>
        <begin position="37"/>
        <end position="130"/>
    </location>
</feature>
<dbReference type="PROSITE" id="PS50894">
    <property type="entry name" value="HPT"/>
    <property type="match status" value="1"/>
</dbReference>
<sequence length="135" mass="14787">MFLQKIHGGICVSSSTTEFSMESLVDLSRIQETSDGDTEFEQELIEMYLDDAAVHARKIAGSVASSDADSIKATAHTLKGASANIGAQSIQEIAFEIEKAALAHDLTPLPELHRRLEEALAKTDTFFRDYLKSLQ</sequence>
<name>A0A8A4TUB4_SULCO</name>
<dbReference type="CDD" id="cd00088">
    <property type="entry name" value="HPT"/>
    <property type="match status" value="1"/>
</dbReference>
<evidence type="ECO:0000313" key="3">
    <source>
        <dbReference type="EMBL" id="QTD52622.1"/>
    </source>
</evidence>
<evidence type="ECO:0000259" key="2">
    <source>
        <dbReference type="PROSITE" id="PS50894"/>
    </source>
</evidence>
<dbReference type="GO" id="GO:0004672">
    <property type="term" value="F:protein kinase activity"/>
    <property type="evidence" value="ECO:0007669"/>
    <property type="project" value="UniProtKB-ARBA"/>
</dbReference>
<dbReference type="RefSeq" id="WP_237382726.1">
    <property type="nucleotide sequence ID" value="NZ_CP071793.1"/>
</dbReference>
<dbReference type="EMBL" id="CP071793">
    <property type="protein sequence ID" value="QTD52622.1"/>
    <property type="molecule type" value="Genomic_DNA"/>
</dbReference>
<dbReference type="Proteomes" id="UP000663929">
    <property type="component" value="Chromosome"/>
</dbReference>
<keyword evidence="4" id="KW-1185">Reference proteome</keyword>
<dbReference type="KEGG" id="scor:J3U87_09120"/>
<dbReference type="SUPFAM" id="SSF47226">
    <property type="entry name" value="Histidine-containing phosphotransfer domain, HPT domain"/>
    <property type="match status" value="1"/>
</dbReference>
<protein>
    <submittedName>
        <fullName evidence="3">Hpt domain-containing protein</fullName>
    </submittedName>
</protein>
<organism evidence="3 4">
    <name type="scientific">Sulfidibacter corallicola</name>
    <dbReference type="NCBI Taxonomy" id="2818388"/>
    <lineage>
        <taxon>Bacteria</taxon>
        <taxon>Pseudomonadati</taxon>
        <taxon>Acidobacteriota</taxon>
        <taxon>Holophagae</taxon>
        <taxon>Acanthopleuribacterales</taxon>
        <taxon>Acanthopleuribacteraceae</taxon>
        <taxon>Sulfidibacter</taxon>
    </lineage>
</organism>
<evidence type="ECO:0000256" key="1">
    <source>
        <dbReference type="PROSITE-ProRule" id="PRU00110"/>
    </source>
</evidence>
<proteinExistence type="predicted"/>
<reference evidence="3" key="1">
    <citation type="submission" date="2021-03" db="EMBL/GenBank/DDBJ databases">
        <title>Acanthopleuribacteraceae sp. M133.</title>
        <authorList>
            <person name="Wang G."/>
        </authorList>
    </citation>
    <scope>NUCLEOTIDE SEQUENCE</scope>
    <source>
        <strain evidence="3">M133</strain>
    </source>
</reference>
<dbReference type="InterPro" id="IPR008207">
    <property type="entry name" value="Sig_transdc_His_kin_Hpt_dom"/>
</dbReference>
<dbReference type="Gene3D" id="1.20.120.160">
    <property type="entry name" value="HPT domain"/>
    <property type="match status" value="1"/>
</dbReference>
<dbReference type="AlphaFoldDB" id="A0A8A4TUB4"/>
<accession>A0A8A4TUB4</accession>
<keyword evidence="1" id="KW-0597">Phosphoprotein</keyword>
<dbReference type="SMART" id="SM00073">
    <property type="entry name" value="HPT"/>
    <property type="match status" value="1"/>
</dbReference>
<dbReference type="GO" id="GO:0000160">
    <property type="term" value="P:phosphorelay signal transduction system"/>
    <property type="evidence" value="ECO:0007669"/>
    <property type="project" value="InterPro"/>
</dbReference>